<dbReference type="PROSITE" id="PS50110">
    <property type="entry name" value="RESPONSE_REGULATORY"/>
    <property type="match status" value="1"/>
</dbReference>
<keyword evidence="11" id="KW-1185">Reference proteome</keyword>
<evidence type="ECO:0000256" key="1">
    <source>
        <dbReference type="ARBA" id="ARBA00018672"/>
    </source>
</evidence>
<evidence type="ECO:0000259" key="8">
    <source>
        <dbReference type="PROSITE" id="PS50110"/>
    </source>
</evidence>
<dbReference type="PANTHER" id="PTHR48111:SF73">
    <property type="entry name" value="ALKALINE PHOSPHATASE SYNTHESIS TRANSCRIPTIONAL REGULATORY PROTEIN PHOP"/>
    <property type="match status" value="1"/>
</dbReference>
<dbReference type="CDD" id="cd00383">
    <property type="entry name" value="trans_reg_C"/>
    <property type="match status" value="1"/>
</dbReference>
<dbReference type="InterPro" id="IPR036388">
    <property type="entry name" value="WH-like_DNA-bd_sf"/>
</dbReference>
<reference evidence="10 11" key="1">
    <citation type="submission" date="2022-06" db="EMBL/GenBank/DDBJ databases">
        <title>Isolation of gut microbiota from human fecal samples.</title>
        <authorList>
            <person name="Pamer E.G."/>
            <person name="Barat B."/>
            <person name="Waligurski E."/>
            <person name="Medina S."/>
            <person name="Paddock L."/>
            <person name="Mostad J."/>
        </authorList>
    </citation>
    <scope>NUCLEOTIDE SEQUENCE [LARGE SCALE GENOMIC DNA]</scope>
    <source>
        <strain evidence="10 11">SL.3.17</strain>
    </source>
</reference>
<evidence type="ECO:0000313" key="11">
    <source>
        <dbReference type="Proteomes" id="UP001524502"/>
    </source>
</evidence>
<evidence type="ECO:0000259" key="9">
    <source>
        <dbReference type="PROSITE" id="PS51755"/>
    </source>
</evidence>
<evidence type="ECO:0000256" key="4">
    <source>
        <dbReference type="ARBA" id="ARBA00023163"/>
    </source>
</evidence>
<evidence type="ECO:0000256" key="3">
    <source>
        <dbReference type="ARBA" id="ARBA00023125"/>
    </source>
</evidence>
<dbReference type="SUPFAM" id="SSF52172">
    <property type="entry name" value="CheY-like"/>
    <property type="match status" value="1"/>
</dbReference>
<dbReference type="SMART" id="SM00448">
    <property type="entry name" value="REC"/>
    <property type="match status" value="1"/>
</dbReference>
<feature type="domain" description="Response regulatory" evidence="8">
    <location>
        <begin position="3"/>
        <end position="116"/>
    </location>
</feature>
<dbReference type="PROSITE" id="PS51755">
    <property type="entry name" value="OMPR_PHOB"/>
    <property type="match status" value="1"/>
</dbReference>
<evidence type="ECO:0000256" key="7">
    <source>
        <dbReference type="PROSITE-ProRule" id="PRU01091"/>
    </source>
</evidence>
<dbReference type="EMBL" id="JANFXK010000001">
    <property type="protein sequence ID" value="MCQ4635505.1"/>
    <property type="molecule type" value="Genomic_DNA"/>
</dbReference>
<dbReference type="InterPro" id="IPR039420">
    <property type="entry name" value="WalR-like"/>
</dbReference>
<dbReference type="Gene3D" id="3.40.50.2300">
    <property type="match status" value="1"/>
</dbReference>
<dbReference type="InterPro" id="IPR001789">
    <property type="entry name" value="Sig_transdc_resp-reg_receiver"/>
</dbReference>
<keyword evidence="3 7" id="KW-0238">DNA-binding</keyword>
<dbReference type="Proteomes" id="UP001524502">
    <property type="component" value="Unassembled WGS sequence"/>
</dbReference>
<gene>
    <name evidence="10" type="ORF">NE619_02080</name>
</gene>
<feature type="DNA-binding region" description="OmpR/PhoB-type" evidence="7">
    <location>
        <begin position="123"/>
        <end position="223"/>
    </location>
</feature>
<dbReference type="CDD" id="cd17574">
    <property type="entry name" value="REC_OmpR"/>
    <property type="match status" value="1"/>
</dbReference>
<feature type="modified residue" description="4-aspartylphosphate" evidence="6">
    <location>
        <position position="52"/>
    </location>
</feature>
<organism evidence="10 11">
    <name type="scientific">Anaerovorax odorimutans</name>
    <dbReference type="NCBI Taxonomy" id="109327"/>
    <lineage>
        <taxon>Bacteria</taxon>
        <taxon>Bacillati</taxon>
        <taxon>Bacillota</taxon>
        <taxon>Clostridia</taxon>
        <taxon>Peptostreptococcales</taxon>
        <taxon>Anaerovoracaceae</taxon>
        <taxon>Anaerovorax</taxon>
    </lineage>
</organism>
<feature type="domain" description="OmpR/PhoB-type" evidence="9">
    <location>
        <begin position="123"/>
        <end position="223"/>
    </location>
</feature>
<dbReference type="Pfam" id="PF00072">
    <property type="entry name" value="Response_reg"/>
    <property type="match status" value="1"/>
</dbReference>
<dbReference type="Pfam" id="PF00486">
    <property type="entry name" value="Trans_reg_C"/>
    <property type="match status" value="1"/>
</dbReference>
<dbReference type="Gene3D" id="1.10.10.10">
    <property type="entry name" value="Winged helix-like DNA-binding domain superfamily/Winged helix DNA-binding domain"/>
    <property type="match status" value="1"/>
</dbReference>
<accession>A0ABT1RK05</accession>
<dbReference type="InterPro" id="IPR011006">
    <property type="entry name" value="CheY-like_superfamily"/>
</dbReference>
<evidence type="ECO:0000256" key="2">
    <source>
        <dbReference type="ARBA" id="ARBA00023015"/>
    </source>
</evidence>
<dbReference type="PANTHER" id="PTHR48111">
    <property type="entry name" value="REGULATOR OF RPOS"/>
    <property type="match status" value="1"/>
</dbReference>
<protein>
    <recommendedName>
        <fullName evidence="1">Stage 0 sporulation protein A homolog</fullName>
    </recommendedName>
</protein>
<evidence type="ECO:0000256" key="6">
    <source>
        <dbReference type="PROSITE-ProRule" id="PRU00169"/>
    </source>
</evidence>
<dbReference type="SMART" id="SM00862">
    <property type="entry name" value="Trans_reg_C"/>
    <property type="match status" value="1"/>
</dbReference>
<keyword evidence="6" id="KW-0597">Phosphoprotein</keyword>
<keyword evidence="4" id="KW-0804">Transcription</keyword>
<name>A0ABT1RK05_9FIRM</name>
<sequence>MEKILLIEDDKALNMGLTYDLEAENYKVYPAGCLAEGMEILEAKQVDLILLDVNLPDGEGYDFCRGVKAETDIPIIFLTARDMDEDELKGFECGADDYITKPFNMAVLHKRIQVALRKNAAKDRDARYNDGYLMIDFGQMVLKKDGRTLSLTPTEFKILNLLIANKGRVLTKQILLEKIWDSEGNFVDEHVVAVNINRLRRKIEDPDHLYIKTMYGMGYQWKGGGL</sequence>
<evidence type="ECO:0000313" key="10">
    <source>
        <dbReference type="EMBL" id="MCQ4635505.1"/>
    </source>
</evidence>
<dbReference type="InterPro" id="IPR001867">
    <property type="entry name" value="OmpR/PhoB-type_DNA-bd"/>
</dbReference>
<dbReference type="RefSeq" id="WP_256130688.1">
    <property type="nucleotide sequence ID" value="NZ_JANFXK010000001.1"/>
</dbReference>
<comment type="function">
    <text evidence="5">May play the central regulatory role in sporulation. It may be an element of the effector pathway responsible for the activation of sporulation genes in response to nutritional stress. Spo0A may act in concert with spo0H (a sigma factor) to control the expression of some genes that are critical to the sporulation process.</text>
</comment>
<keyword evidence="2" id="KW-0805">Transcription regulation</keyword>
<evidence type="ECO:0000256" key="5">
    <source>
        <dbReference type="ARBA" id="ARBA00024867"/>
    </source>
</evidence>
<proteinExistence type="predicted"/>
<dbReference type="Gene3D" id="6.10.250.690">
    <property type="match status" value="1"/>
</dbReference>
<comment type="caution">
    <text evidence="10">The sequence shown here is derived from an EMBL/GenBank/DDBJ whole genome shotgun (WGS) entry which is preliminary data.</text>
</comment>